<dbReference type="Pfam" id="PF23286">
    <property type="entry name" value="LRR_13"/>
    <property type="match status" value="1"/>
</dbReference>
<evidence type="ECO:0000256" key="3">
    <source>
        <dbReference type="ARBA" id="ARBA00022821"/>
    </source>
</evidence>
<dbReference type="InterPro" id="IPR027417">
    <property type="entry name" value="P-loop_NTPase"/>
</dbReference>
<dbReference type="GO" id="GO:0006952">
    <property type="term" value="P:defense response"/>
    <property type="evidence" value="ECO:0007669"/>
    <property type="project" value="InterPro"/>
</dbReference>
<dbReference type="PANTHER" id="PTHR11017:SF587">
    <property type="entry name" value="NB-ARC DOMAIN PROTEIN"/>
    <property type="match status" value="1"/>
</dbReference>
<dbReference type="AlphaFoldDB" id="A0A6B9V5M7"/>
<dbReference type="SUPFAM" id="SSF52540">
    <property type="entry name" value="P-loop containing nucleoside triphosphate hydrolases"/>
    <property type="match status" value="1"/>
</dbReference>
<dbReference type="Pfam" id="PF23282">
    <property type="entry name" value="WHD_ROQ1"/>
    <property type="match status" value="1"/>
</dbReference>
<dbReference type="InterPro" id="IPR058192">
    <property type="entry name" value="WHD_ROQ1-like"/>
</dbReference>
<feature type="domain" description="Disease resistance protein Roq1-like winged-helix" evidence="5">
    <location>
        <begin position="223"/>
        <end position="289"/>
    </location>
</feature>
<evidence type="ECO:0000256" key="2">
    <source>
        <dbReference type="ARBA" id="ARBA00022737"/>
    </source>
</evidence>
<keyword evidence="1" id="KW-0433">Leucine-rich repeat</keyword>
<evidence type="ECO:0000313" key="8">
    <source>
        <dbReference type="Proteomes" id="UP000464620"/>
    </source>
</evidence>
<dbReference type="EMBL" id="CP031001">
    <property type="protein sequence ID" value="QHN76315.1"/>
    <property type="molecule type" value="Genomic_DNA"/>
</dbReference>
<proteinExistence type="predicted"/>
<dbReference type="InterPro" id="IPR042197">
    <property type="entry name" value="Apaf_helical"/>
</dbReference>
<dbReference type="Proteomes" id="UP000464620">
    <property type="component" value="Chromosome B09"/>
</dbReference>
<dbReference type="InterPro" id="IPR044974">
    <property type="entry name" value="Disease_R_plants"/>
</dbReference>
<dbReference type="InterPro" id="IPR032675">
    <property type="entry name" value="LRR_dom_sf"/>
</dbReference>
<feature type="domain" description="NB-ARC" evidence="4">
    <location>
        <begin position="2"/>
        <end position="154"/>
    </location>
</feature>
<name>A0A6B9V5M7_ARAHY</name>
<dbReference type="GO" id="GO:0043531">
    <property type="term" value="F:ADP binding"/>
    <property type="evidence" value="ECO:0007669"/>
    <property type="project" value="InterPro"/>
</dbReference>
<dbReference type="SMR" id="A0A6B9V5M7"/>
<gene>
    <name evidence="7" type="ORF">DS421_19g642800</name>
</gene>
<protein>
    <submittedName>
        <fullName evidence="7">TMV resistance protein N</fullName>
    </submittedName>
</protein>
<keyword evidence="3" id="KW-0611">Plant defense</keyword>
<dbReference type="PANTHER" id="PTHR11017">
    <property type="entry name" value="LEUCINE-RICH REPEAT-CONTAINING PROTEIN"/>
    <property type="match status" value="1"/>
</dbReference>
<dbReference type="InterPro" id="IPR058546">
    <property type="entry name" value="RPS4B/Roq1-like_LRR"/>
</dbReference>
<organism evidence="7 8">
    <name type="scientific">Arachis hypogaea</name>
    <name type="common">Peanut</name>
    <dbReference type="NCBI Taxonomy" id="3818"/>
    <lineage>
        <taxon>Eukaryota</taxon>
        <taxon>Viridiplantae</taxon>
        <taxon>Streptophyta</taxon>
        <taxon>Embryophyta</taxon>
        <taxon>Tracheophyta</taxon>
        <taxon>Spermatophyta</taxon>
        <taxon>Magnoliopsida</taxon>
        <taxon>eudicotyledons</taxon>
        <taxon>Gunneridae</taxon>
        <taxon>Pentapetalae</taxon>
        <taxon>rosids</taxon>
        <taxon>fabids</taxon>
        <taxon>Fabales</taxon>
        <taxon>Fabaceae</taxon>
        <taxon>Papilionoideae</taxon>
        <taxon>50 kb inversion clade</taxon>
        <taxon>dalbergioids sensu lato</taxon>
        <taxon>Dalbergieae</taxon>
        <taxon>Pterocarpus clade</taxon>
        <taxon>Arachis</taxon>
    </lineage>
</organism>
<sequence length="833" mass="95425">MLGIYGTGGIGKTALAKALYNTIIHKFECSIFLEGVRERSNSYMGLVNLQEAIISKLYDGEIIKLENIDDGIIKLKDTLKHKRVLLVLDDVDSEDQIKNLAGESNWFGSGSRIIITTRDKHVLNIGNVEKKFEIKRLHDHEALQFFCLKAFKMNHPLPEYKNVSNHVVHYAKGLPLALKVLGSHFANKSIRECECALKQFKRIQQRNIHDILKVSYDCLEDATKCVFLDIACFFKGASLQYVENVLEKCDIFPSYNIGRLVDKSLLAIENDCLIMHDLIQDMGIEIVRQEAPSKLGKRSRLCFYEDVLRVLREDSGSSNIEGIMLDPPKEENVIWSGTAFQKMNNIRILIVRNTHFIPEPSYLPNSLRLLEWDRYPSKSLPSNFHPKDIVDLSLPCSQLNLKMEKSFQKMLHLTYMNLSMCQFITHFPDASGVPNLKELKLNYCKNLIAIHPSVGFLKKLKHLSACHCMNLKDFSPTMWLPSLQYLNLDSTSIEFFPQTEKTMHEPLEITMQNDRIKELPSSISNLMGLRKLYIQFKGLVPGGLPNDLFMLPEMVYLSIFDSPNVGESFKRFLIDKPGCYSPLRLLNCSACGLTDEDLHAILCCSPNLEELYVPWNEFVCLPTIIKESSKLRYLCVTRCKKLSEIPELPSSIKVLEAKECSILSSKASGLLWSQALKEAYRLQIIMPKITMIPIWFDHCYEGGVVSFWARQKFPVLAVAFILKEKASMGSANLYINGCNAHQFISNNYYCPYVKGEHVLLFDLRSLFKDDEEWRILDTFLIYEWNYVEVKYECDNLLLNDVVGMSNVSHCGAYVYKGQSNMEDIQFQCPYSTM</sequence>
<dbReference type="Gramene" id="arahy.Tifrunner.gnm2.ann2.Ah19g094900.1">
    <property type="protein sequence ID" value="arahy.Tifrunner.gnm2.ann2.Ah19g094900.1-CDS"/>
    <property type="gene ID" value="arahy.Tifrunner.gnm2.ann2.Ah19g094900"/>
</dbReference>
<reference evidence="7 8" key="1">
    <citation type="submission" date="2020-01" db="EMBL/GenBank/DDBJ databases">
        <title>Genome sequence of Arachis hypogaea, cultivar Shitouqi.</title>
        <authorList>
            <person name="Zhuang W."/>
            <person name="Chen H."/>
            <person name="Varshney R."/>
            <person name="Wang D."/>
            <person name="Ming R."/>
        </authorList>
    </citation>
    <scope>NUCLEOTIDE SEQUENCE [LARGE SCALE GENOMIC DNA]</scope>
    <source>
        <tissue evidence="7">Young leaf</tissue>
    </source>
</reference>
<dbReference type="Pfam" id="PF00931">
    <property type="entry name" value="NB-ARC"/>
    <property type="match status" value="1"/>
</dbReference>
<dbReference type="SUPFAM" id="SSF52058">
    <property type="entry name" value="L domain-like"/>
    <property type="match status" value="1"/>
</dbReference>
<dbReference type="PRINTS" id="PR00364">
    <property type="entry name" value="DISEASERSIST"/>
</dbReference>
<evidence type="ECO:0000313" key="7">
    <source>
        <dbReference type="EMBL" id="QHN76315.1"/>
    </source>
</evidence>
<dbReference type="InterPro" id="IPR002182">
    <property type="entry name" value="NB-ARC"/>
</dbReference>
<keyword evidence="2" id="KW-0677">Repeat</keyword>
<dbReference type="Gene3D" id="3.80.10.10">
    <property type="entry name" value="Ribonuclease Inhibitor"/>
    <property type="match status" value="2"/>
</dbReference>
<evidence type="ECO:0000256" key="1">
    <source>
        <dbReference type="ARBA" id="ARBA00022614"/>
    </source>
</evidence>
<evidence type="ECO:0000259" key="6">
    <source>
        <dbReference type="Pfam" id="PF23286"/>
    </source>
</evidence>
<feature type="domain" description="Disease resistance protein RPS4B/Roq1-like leucine-rich repeats" evidence="6">
    <location>
        <begin position="480"/>
        <end position="663"/>
    </location>
</feature>
<dbReference type="Gene3D" id="1.10.8.430">
    <property type="entry name" value="Helical domain of apoptotic protease-activating factors"/>
    <property type="match status" value="1"/>
</dbReference>
<dbReference type="Gene3D" id="3.40.50.300">
    <property type="entry name" value="P-loop containing nucleotide triphosphate hydrolases"/>
    <property type="match status" value="1"/>
</dbReference>
<evidence type="ECO:0000259" key="5">
    <source>
        <dbReference type="Pfam" id="PF23282"/>
    </source>
</evidence>
<accession>A0A6B9V5M7</accession>
<evidence type="ECO:0000259" key="4">
    <source>
        <dbReference type="Pfam" id="PF00931"/>
    </source>
</evidence>